<evidence type="ECO:0000313" key="2">
    <source>
        <dbReference type="EMBL" id="KKS97900.1"/>
    </source>
</evidence>
<dbReference type="STRING" id="1618443.UV73_C0004G0042"/>
<dbReference type="AlphaFoldDB" id="A0A0G1DJ49"/>
<dbReference type="EMBL" id="LCFP01000004">
    <property type="protein sequence ID" value="KKS97900.1"/>
    <property type="molecule type" value="Genomic_DNA"/>
</dbReference>
<name>A0A0G1DJ49_9BACT</name>
<gene>
    <name evidence="2" type="ORF">UV73_C0004G0042</name>
</gene>
<keyword evidence="1" id="KW-0812">Transmembrane</keyword>
<dbReference type="Proteomes" id="UP000034894">
    <property type="component" value="Unassembled WGS sequence"/>
</dbReference>
<dbReference type="PATRIC" id="fig|1618443.3.peg.696"/>
<reference evidence="2 3" key="1">
    <citation type="journal article" date="2015" name="Nature">
        <title>rRNA introns, odd ribosomes, and small enigmatic genomes across a large radiation of phyla.</title>
        <authorList>
            <person name="Brown C.T."/>
            <person name="Hug L.A."/>
            <person name="Thomas B.C."/>
            <person name="Sharon I."/>
            <person name="Castelle C.J."/>
            <person name="Singh A."/>
            <person name="Wilkins M.J."/>
            <person name="Williams K.H."/>
            <person name="Banfield J.F."/>
        </authorList>
    </citation>
    <scope>NUCLEOTIDE SEQUENCE [LARGE SCALE GENOMIC DNA]</scope>
</reference>
<dbReference type="Pfam" id="PF13196">
    <property type="entry name" value="DUF4012"/>
    <property type="match status" value="1"/>
</dbReference>
<dbReference type="InterPro" id="IPR025101">
    <property type="entry name" value="DUF4012"/>
</dbReference>
<accession>A0A0G1DJ49</accession>
<evidence type="ECO:0000256" key="1">
    <source>
        <dbReference type="SAM" id="Phobius"/>
    </source>
</evidence>
<evidence type="ECO:0008006" key="4">
    <source>
        <dbReference type="Google" id="ProtNLM"/>
    </source>
</evidence>
<proteinExistence type="predicted"/>
<evidence type="ECO:0000313" key="3">
    <source>
        <dbReference type="Proteomes" id="UP000034894"/>
    </source>
</evidence>
<comment type="caution">
    <text evidence="2">The sequence shown here is derived from an EMBL/GenBank/DDBJ whole genome shotgun (WGS) entry which is preliminary data.</text>
</comment>
<keyword evidence="1" id="KW-0472">Membrane</keyword>
<organism evidence="2 3">
    <name type="scientific">Candidatus Gottesmanbacteria bacterium GW2011_GWA2_43_14</name>
    <dbReference type="NCBI Taxonomy" id="1618443"/>
    <lineage>
        <taxon>Bacteria</taxon>
        <taxon>Candidatus Gottesmaniibacteriota</taxon>
    </lineage>
</organism>
<sequence>MDNHFKNHQREIIEKVPSPLALISGSWSQANILAEKLNKGNCEVVITDELPKSGKFDYLYLFGTVKDAYDAYLKLLKKNGRLLLIIRDGSQDIGRLKNLDNIKIVKMDDPEIWDGVELSNILLKISLTHSVNNYFNIKSRNSANSEPMKKKAGFKDNLKNLVRKKSEVQALSQVKVTRRISSPLLAFLIFFISAAVITTATCGWYIFTLRHIFGNLSDHLKQGSLTDVARDVSQAKEKIKIAKTMYKTSSIVLFPLKNFSFMTDLGQLIESTDRMLTVIGGTMSLAEELKAANHSYTLTGFTFSKSNFSKLVESVNGLDYAAQDLQEKIISSELPFIPKENLLPAISEARQNLTAVKELVPVLDHIFLVNESRTYLILFQNNMELRPTGGFIGSVGFLTVTSGRIEEFKIMDVYTLDGQLKGHVEPPEAIRLHLNQPNWFLRDSNFNPDFAETALQAEWFVQKILNQKIDGVIGVNLFFAQKLLETSGPVTLADFNNEIVTADNLFVKSQLHIQTDFFEGSTKKKDFLTALSQGLQNKIAGENISLIKLTQIIKNSLDEKNILIYLNDESSQQQIERMGWGGRIFQVSCQSRQKSCLADYLFLVDANLGVNKANYFIKKSALINKKINVNGQIITDLEINFENQGSAAYLAGGIYTNYLRLIVPKGSRLISASLAGKEIESTRIDSGDYQNDKTYYGMLIKIPELTKSQLSLSFLHSDQINPETGEYQFYFQKQPGDKAYSFNLSVVSSKMILAAKNFTSASKEGIVYASDTSVDRIFTFSVTH</sequence>
<keyword evidence="1" id="KW-1133">Transmembrane helix</keyword>
<protein>
    <recommendedName>
        <fullName evidence="4">DUF4012 domain-containing protein</fullName>
    </recommendedName>
</protein>
<feature type="transmembrane region" description="Helical" evidence="1">
    <location>
        <begin position="184"/>
        <end position="207"/>
    </location>
</feature>